<name>A0ABP7QL51_9ACTN</name>
<comment type="caution">
    <text evidence="2">The sequence shown here is derived from an EMBL/GenBank/DDBJ whole genome shotgun (WGS) entry which is preliminary data.</text>
</comment>
<dbReference type="EMBL" id="BAAAZX010000003">
    <property type="protein sequence ID" value="GAA3984425.1"/>
    <property type="molecule type" value="Genomic_DNA"/>
</dbReference>
<protein>
    <submittedName>
        <fullName evidence="2">Uncharacterized protein</fullName>
    </submittedName>
</protein>
<proteinExistence type="predicted"/>
<evidence type="ECO:0000313" key="2">
    <source>
        <dbReference type="EMBL" id="GAA3984425.1"/>
    </source>
</evidence>
<dbReference type="Gene3D" id="3.90.25.10">
    <property type="entry name" value="UDP-galactose 4-epimerase, domain 1"/>
    <property type="match status" value="1"/>
</dbReference>
<gene>
    <name evidence="2" type="ORF">GCM10022232_16380</name>
</gene>
<reference evidence="3" key="1">
    <citation type="journal article" date="2019" name="Int. J. Syst. Evol. Microbiol.">
        <title>The Global Catalogue of Microorganisms (GCM) 10K type strain sequencing project: providing services to taxonomists for standard genome sequencing and annotation.</title>
        <authorList>
            <consortium name="The Broad Institute Genomics Platform"/>
            <consortium name="The Broad Institute Genome Sequencing Center for Infectious Disease"/>
            <person name="Wu L."/>
            <person name="Ma J."/>
        </authorList>
    </citation>
    <scope>NUCLEOTIDE SEQUENCE [LARGE SCALE GENOMIC DNA]</scope>
    <source>
        <strain evidence="3">JCM 16924</strain>
    </source>
</reference>
<keyword evidence="3" id="KW-1185">Reference proteome</keyword>
<feature type="region of interest" description="Disordered" evidence="1">
    <location>
        <begin position="38"/>
        <end position="69"/>
    </location>
</feature>
<sequence>MSRPLTGAGGIPHPTDSGEATWYDPAREALRLLGADPDRVRPVGSEAPGPAPRITLHNALPRIRKESPA</sequence>
<feature type="region of interest" description="Disordered" evidence="1">
    <location>
        <begin position="1"/>
        <end position="21"/>
    </location>
</feature>
<dbReference type="Proteomes" id="UP001500456">
    <property type="component" value="Unassembled WGS sequence"/>
</dbReference>
<evidence type="ECO:0000256" key="1">
    <source>
        <dbReference type="SAM" id="MobiDB-lite"/>
    </source>
</evidence>
<accession>A0ABP7QL51</accession>
<organism evidence="2 3">
    <name type="scientific">Streptomyces plumbiresistens</name>
    <dbReference type="NCBI Taxonomy" id="511811"/>
    <lineage>
        <taxon>Bacteria</taxon>
        <taxon>Bacillati</taxon>
        <taxon>Actinomycetota</taxon>
        <taxon>Actinomycetes</taxon>
        <taxon>Kitasatosporales</taxon>
        <taxon>Streptomycetaceae</taxon>
        <taxon>Streptomyces</taxon>
    </lineage>
</organism>
<evidence type="ECO:0000313" key="3">
    <source>
        <dbReference type="Proteomes" id="UP001500456"/>
    </source>
</evidence>